<gene>
    <name evidence="1" type="ORF">GGP41_010377</name>
</gene>
<dbReference type="AlphaFoldDB" id="A0A8H5ZK58"/>
<dbReference type="Proteomes" id="UP000624244">
    <property type="component" value="Unassembled WGS sequence"/>
</dbReference>
<reference evidence="1" key="1">
    <citation type="submission" date="2019-11" db="EMBL/GenBank/DDBJ databases">
        <title>Bipolaris sorokiniana Genome sequencing.</title>
        <authorList>
            <person name="Wang H."/>
        </authorList>
    </citation>
    <scope>NUCLEOTIDE SEQUENCE</scope>
</reference>
<accession>A0A8H5ZK58</accession>
<comment type="caution">
    <text evidence="1">The sequence shown here is derived from an EMBL/GenBank/DDBJ whole genome shotgun (WGS) entry which is preliminary data.</text>
</comment>
<organism evidence="1 2">
    <name type="scientific">Cochliobolus sativus</name>
    <name type="common">Common root rot and spot blotch fungus</name>
    <name type="synonym">Bipolaris sorokiniana</name>
    <dbReference type="NCBI Taxonomy" id="45130"/>
    <lineage>
        <taxon>Eukaryota</taxon>
        <taxon>Fungi</taxon>
        <taxon>Dikarya</taxon>
        <taxon>Ascomycota</taxon>
        <taxon>Pezizomycotina</taxon>
        <taxon>Dothideomycetes</taxon>
        <taxon>Pleosporomycetidae</taxon>
        <taxon>Pleosporales</taxon>
        <taxon>Pleosporineae</taxon>
        <taxon>Pleosporaceae</taxon>
        <taxon>Bipolaris</taxon>
    </lineage>
</organism>
<evidence type="ECO:0000313" key="1">
    <source>
        <dbReference type="EMBL" id="KAF5850686.1"/>
    </source>
</evidence>
<evidence type="ECO:0000313" key="2">
    <source>
        <dbReference type="Proteomes" id="UP000624244"/>
    </source>
</evidence>
<proteinExistence type="predicted"/>
<sequence>MTQHFSGCFKAEEFCAYADAFLTRLQILRTRLVRGGVKHRYQASGAVIFVLCHHVFVESRFLV</sequence>
<dbReference type="EMBL" id="WNKQ01000006">
    <property type="protein sequence ID" value="KAF5850686.1"/>
    <property type="molecule type" value="Genomic_DNA"/>
</dbReference>
<protein>
    <submittedName>
        <fullName evidence="1">Uncharacterized protein</fullName>
    </submittedName>
</protein>
<name>A0A8H5ZK58_COCSA</name>